<dbReference type="GO" id="GO:0005737">
    <property type="term" value="C:cytoplasm"/>
    <property type="evidence" value="ECO:0007669"/>
    <property type="project" value="UniProtKB-SubCell"/>
</dbReference>
<sequence>MIGYLRGTVVHLGADHCILDVHGVGYRVFVSASGRQRLVAGAQAALFTYLHVREDALLLYGFHTQDEYDLFLLLMDVSGIGPKAALNILSAVSPEGFRLAVSQKNVSLLTKIPGIGKKTAERIILELKDKVGASGETSGDTGLAAAGSPAEADQTDEALQALLALGYSQAEVAPVLKKVRRQAQSVEELIKLVLREFTRRS</sequence>
<evidence type="ECO:0000256" key="4">
    <source>
        <dbReference type="ARBA" id="ARBA00023172"/>
    </source>
</evidence>
<dbReference type="CDD" id="cd14332">
    <property type="entry name" value="UBA_RuvA_C"/>
    <property type="match status" value="1"/>
</dbReference>
<dbReference type="GO" id="GO:0000400">
    <property type="term" value="F:four-way junction DNA binding"/>
    <property type="evidence" value="ECO:0007669"/>
    <property type="project" value="UniProtKB-UniRule"/>
</dbReference>
<evidence type="ECO:0000259" key="7">
    <source>
        <dbReference type="SMART" id="SM00278"/>
    </source>
</evidence>
<keyword evidence="4 6" id="KW-0233">DNA recombination</keyword>
<dbReference type="InterPro" id="IPR000085">
    <property type="entry name" value="RuvA"/>
</dbReference>
<evidence type="ECO:0000256" key="5">
    <source>
        <dbReference type="ARBA" id="ARBA00023204"/>
    </source>
</evidence>
<keyword evidence="9" id="KW-1185">Reference proteome</keyword>
<dbReference type="InterPro" id="IPR036267">
    <property type="entry name" value="RuvA_C_sf"/>
</dbReference>
<keyword evidence="3 6" id="KW-0238">DNA-binding</keyword>
<dbReference type="GO" id="GO:0005524">
    <property type="term" value="F:ATP binding"/>
    <property type="evidence" value="ECO:0007669"/>
    <property type="project" value="InterPro"/>
</dbReference>
<dbReference type="SUPFAM" id="SSF47781">
    <property type="entry name" value="RuvA domain 2-like"/>
    <property type="match status" value="1"/>
</dbReference>
<comment type="similarity">
    <text evidence="6">Belongs to the RuvA family.</text>
</comment>
<dbReference type="OrthoDB" id="5293449at2"/>
<dbReference type="InterPro" id="IPR003583">
    <property type="entry name" value="Hlx-hairpin-Hlx_DNA-bd_motif"/>
</dbReference>
<dbReference type="Proteomes" id="UP000243333">
    <property type="component" value="Unassembled WGS sequence"/>
</dbReference>
<comment type="subcellular location">
    <subcellularLocation>
        <location evidence="6">Cytoplasm</location>
    </subcellularLocation>
</comment>
<dbReference type="GO" id="GO:0009379">
    <property type="term" value="C:Holliday junction helicase complex"/>
    <property type="evidence" value="ECO:0007669"/>
    <property type="project" value="InterPro"/>
</dbReference>
<dbReference type="GO" id="GO:0006281">
    <property type="term" value="P:DNA repair"/>
    <property type="evidence" value="ECO:0007669"/>
    <property type="project" value="UniProtKB-UniRule"/>
</dbReference>
<evidence type="ECO:0000256" key="3">
    <source>
        <dbReference type="ARBA" id="ARBA00023125"/>
    </source>
</evidence>
<organism evidence="8 9">
    <name type="scientific">Sporolituus thermophilus DSM 23256</name>
    <dbReference type="NCBI Taxonomy" id="1123285"/>
    <lineage>
        <taxon>Bacteria</taxon>
        <taxon>Bacillati</taxon>
        <taxon>Bacillota</taxon>
        <taxon>Negativicutes</taxon>
        <taxon>Selenomonadales</taxon>
        <taxon>Sporomusaceae</taxon>
        <taxon>Sporolituus</taxon>
    </lineage>
</organism>
<dbReference type="NCBIfam" id="TIGR00084">
    <property type="entry name" value="ruvA"/>
    <property type="match status" value="1"/>
</dbReference>
<dbReference type="HAMAP" id="MF_00031">
    <property type="entry name" value="DNA_HJ_migration_RuvA"/>
    <property type="match status" value="1"/>
</dbReference>
<dbReference type="InterPro" id="IPR011114">
    <property type="entry name" value="RuvA_C"/>
</dbReference>
<dbReference type="Gene3D" id="1.10.150.20">
    <property type="entry name" value="5' to 3' exonuclease, C-terminal subdomain"/>
    <property type="match status" value="1"/>
</dbReference>
<reference evidence="9" key="1">
    <citation type="submission" date="2016-10" db="EMBL/GenBank/DDBJ databases">
        <authorList>
            <person name="Varghese N."/>
            <person name="Submissions S."/>
        </authorList>
    </citation>
    <scope>NUCLEOTIDE SEQUENCE [LARGE SCALE GENOMIC DNA]</scope>
    <source>
        <strain evidence="9">DSM 23256</strain>
    </source>
</reference>
<keyword evidence="8" id="KW-0378">Hydrolase</keyword>
<keyword evidence="5 6" id="KW-0234">DNA repair</keyword>
<proteinExistence type="inferred from homology"/>
<evidence type="ECO:0000313" key="8">
    <source>
        <dbReference type="EMBL" id="SDF11362.1"/>
    </source>
</evidence>
<evidence type="ECO:0000313" key="9">
    <source>
        <dbReference type="Proteomes" id="UP000243333"/>
    </source>
</evidence>
<dbReference type="SMART" id="SM00278">
    <property type="entry name" value="HhH1"/>
    <property type="match status" value="2"/>
</dbReference>
<dbReference type="Pfam" id="PF14520">
    <property type="entry name" value="HHH_5"/>
    <property type="match status" value="1"/>
</dbReference>
<dbReference type="SUPFAM" id="SSF50249">
    <property type="entry name" value="Nucleic acid-binding proteins"/>
    <property type="match status" value="1"/>
</dbReference>
<dbReference type="Pfam" id="PF01330">
    <property type="entry name" value="RuvA_N"/>
    <property type="match status" value="1"/>
</dbReference>
<dbReference type="Gene3D" id="1.10.8.10">
    <property type="entry name" value="DNA helicase RuvA subunit, C-terminal domain"/>
    <property type="match status" value="1"/>
</dbReference>
<dbReference type="InterPro" id="IPR012340">
    <property type="entry name" value="NA-bd_OB-fold"/>
</dbReference>
<keyword evidence="1 6" id="KW-0963">Cytoplasm</keyword>
<gene>
    <name evidence="6" type="primary">ruvA</name>
    <name evidence="8" type="ORF">SAMN05660235_00507</name>
</gene>
<dbReference type="Gene3D" id="2.40.50.140">
    <property type="entry name" value="Nucleic acid-binding proteins"/>
    <property type="match status" value="1"/>
</dbReference>
<keyword evidence="8" id="KW-0347">Helicase</keyword>
<keyword evidence="8" id="KW-0547">Nucleotide-binding</keyword>
<feature type="domain" description="Helix-hairpin-helix DNA-binding motif class 1" evidence="7">
    <location>
        <begin position="107"/>
        <end position="126"/>
    </location>
</feature>
<keyword evidence="2 6" id="KW-0227">DNA damage</keyword>
<name>A0A1G7IF81_9FIRM</name>
<dbReference type="GO" id="GO:0006310">
    <property type="term" value="P:DNA recombination"/>
    <property type="evidence" value="ECO:0007669"/>
    <property type="project" value="UniProtKB-UniRule"/>
</dbReference>
<dbReference type="SUPFAM" id="SSF46929">
    <property type="entry name" value="DNA helicase RuvA subunit, C-terminal domain"/>
    <property type="match status" value="1"/>
</dbReference>
<evidence type="ECO:0000256" key="1">
    <source>
        <dbReference type="ARBA" id="ARBA00022490"/>
    </source>
</evidence>
<dbReference type="InterPro" id="IPR010994">
    <property type="entry name" value="RuvA_2-like"/>
</dbReference>
<dbReference type="EMBL" id="FNBU01000002">
    <property type="protein sequence ID" value="SDF11362.1"/>
    <property type="molecule type" value="Genomic_DNA"/>
</dbReference>
<evidence type="ECO:0000256" key="2">
    <source>
        <dbReference type="ARBA" id="ARBA00022763"/>
    </source>
</evidence>
<comment type="subunit">
    <text evidence="6">Homotetramer. Forms an RuvA(8)-RuvB(12)-Holliday junction (HJ) complex. HJ DNA is sandwiched between 2 RuvA tetramers; dsDNA enters through RuvA and exits via RuvB. An RuvB hexamer assembles on each DNA strand where it exits the tetramer. Each RuvB hexamer is contacted by two RuvA subunits (via domain III) on 2 adjacent RuvB subunits; this complex drives branch migration. In the full resolvosome a probable DNA-RuvA(4)-RuvB(12)-RuvC(2) complex forms which resolves the HJ.</text>
</comment>
<dbReference type="RefSeq" id="WP_093687784.1">
    <property type="nucleotide sequence ID" value="NZ_FNBU01000002.1"/>
</dbReference>
<comment type="domain">
    <text evidence="6">Has three domains with a flexible linker between the domains II and III and assumes an 'L' shape. Domain III is highly mobile and contacts RuvB.</text>
</comment>
<dbReference type="AlphaFoldDB" id="A0A1G7IF81"/>
<accession>A0A1G7IF81</accession>
<dbReference type="GO" id="GO:0009378">
    <property type="term" value="F:four-way junction helicase activity"/>
    <property type="evidence" value="ECO:0007669"/>
    <property type="project" value="InterPro"/>
</dbReference>
<comment type="caution">
    <text evidence="6">Lacks conserved residue(s) required for the propagation of feature annotation.</text>
</comment>
<dbReference type="InterPro" id="IPR013849">
    <property type="entry name" value="DNA_helicase_Holl-junc_RuvA_I"/>
</dbReference>
<keyword evidence="8" id="KW-0067">ATP-binding</keyword>
<dbReference type="STRING" id="1123285.SAMN05660235_00507"/>
<protein>
    <recommendedName>
        <fullName evidence="6">Holliday junction branch migration complex subunit RuvA</fullName>
    </recommendedName>
</protein>
<feature type="domain" description="Helix-hairpin-helix DNA-binding motif class 1" evidence="7">
    <location>
        <begin position="72"/>
        <end position="91"/>
    </location>
</feature>
<dbReference type="GO" id="GO:0048476">
    <property type="term" value="C:Holliday junction resolvase complex"/>
    <property type="evidence" value="ECO:0007669"/>
    <property type="project" value="UniProtKB-UniRule"/>
</dbReference>
<comment type="function">
    <text evidence="6">The RuvA-RuvB-RuvC complex processes Holliday junction (HJ) DNA during genetic recombination and DNA repair, while the RuvA-RuvB complex plays an important role in the rescue of blocked DNA replication forks via replication fork reversal (RFR). RuvA specifically binds to HJ cruciform DNA, conferring on it an open structure. The RuvB hexamer acts as an ATP-dependent pump, pulling dsDNA into and through the RuvAB complex. HJ branch migration allows RuvC to scan DNA until it finds its consensus sequence, where it cleaves and resolves the cruciform DNA.</text>
</comment>
<dbReference type="Pfam" id="PF07499">
    <property type="entry name" value="RuvA_C"/>
    <property type="match status" value="1"/>
</dbReference>
<feature type="region of interest" description="Domain III" evidence="6">
    <location>
        <begin position="152"/>
        <end position="201"/>
    </location>
</feature>
<evidence type="ECO:0000256" key="6">
    <source>
        <dbReference type="HAMAP-Rule" id="MF_00031"/>
    </source>
</evidence>